<keyword evidence="3" id="KW-0833">Ubl conjugation pathway</keyword>
<dbReference type="OrthoDB" id="159063at2"/>
<proteinExistence type="predicted"/>
<keyword evidence="4" id="KW-0812">Transmembrane</keyword>
<dbReference type="SMART" id="SM00710">
    <property type="entry name" value="PbH1"/>
    <property type="match status" value="8"/>
</dbReference>
<dbReference type="RefSeq" id="WP_092037737.1">
    <property type="nucleotide sequence ID" value="NZ_FOOK01000011.1"/>
</dbReference>
<evidence type="ECO:0000313" key="7">
    <source>
        <dbReference type="Proteomes" id="UP000198661"/>
    </source>
</evidence>
<evidence type="ECO:0000313" key="6">
    <source>
        <dbReference type="EMBL" id="SFF98748.1"/>
    </source>
</evidence>
<dbReference type="InterPro" id="IPR006633">
    <property type="entry name" value="Carb-bd_sugar_hydrolysis-dom"/>
</dbReference>
<evidence type="ECO:0000256" key="2">
    <source>
        <dbReference type="ARBA" id="ARBA00022737"/>
    </source>
</evidence>
<dbReference type="InterPro" id="IPR012334">
    <property type="entry name" value="Pectin_lyas_fold"/>
</dbReference>
<accession>A0A1I2N5N2</accession>
<dbReference type="NCBIfam" id="TIGR04247">
    <property type="entry name" value="NosD_copper_fam"/>
    <property type="match status" value="1"/>
</dbReference>
<dbReference type="PANTHER" id="PTHR22990">
    <property type="entry name" value="F-BOX ONLY PROTEIN"/>
    <property type="match status" value="1"/>
</dbReference>
<dbReference type="Pfam" id="PF05048">
    <property type="entry name" value="NosD"/>
    <property type="match status" value="1"/>
</dbReference>
<sequence>MERKVILCLFFIAILFVWMPEKAESAVREVGEGKPYAQVTEALRVAESGDVIRVYPGEYRGNLVIDRSVTLEAVEIGKAKIIGTGEGNVITVRHPGVTIRGFEISSGGLNYLKNDAAIMVTRDGARIEKNRIRQSLFGIYLKKSSNHVIRENDIVGREERSFSERGNGLQIYYSHRNRVEKNRFRHVRDGIYVEFSHRNRLHSNRVEDSRYGVHYMWSDDNVFEGNVFLRNVSGAAIMFSKRVKLTNNRFENSQGLRSFGMFLQTVEDSEACDNLFLHNSIGVFSDLSRNIQIHHNTFLANDIGMEMLGSNWDSVVYQNNFIDNLQHLAVNEQTTKIDWFRGERGNYWSDYEGVDVSGKGIGEPEYQSGNLFEYLMTKYPHTRLFIQSPTAKMLEAIDHWFPVVSRPSVTDPYPLMEPVRHETYDQLRRRPEEGGGAAFALVISAALLLMGGGAFWVVHRRNR</sequence>
<dbReference type="NCBIfam" id="TIGR03804">
    <property type="entry name" value="para_beta_helix"/>
    <property type="match status" value="2"/>
</dbReference>
<keyword evidence="4" id="KW-0472">Membrane</keyword>
<evidence type="ECO:0000256" key="3">
    <source>
        <dbReference type="ARBA" id="ARBA00022786"/>
    </source>
</evidence>
<keyword evidence="2" id="KW-0677">Repeat</keyword>
<organism evidence="6 7">
    <name type="scientific">Planifilum fulgidum</name>
    <dbReference type="NCBI Taxonomy" id="201973"/>
    <lineage>
        <taxon>Bacteria</taxon>
        <taxon>Bacillati</taxon>
        <taxon>Bacillota</taxon>
        <taxon>Bacilli</taxon>
        <taxon>Bacillales</taxon>
        <taxon>Thermoactinomycetaceae</taxon>
        <taxon>Planifilum</taxon>
    </lineage>
</organism>
<evidence type="ECO:0000259" key="5">
    <source>
        <dbReference type="SMART" id="SM00722"/>
    </source>
</evidence>
<dbReference type="SMART" id="SM00722">
    <property type="entry name" value="CASH"/>
    <property type="match status" value="1"/>
</dbReference>
<feature type="domain" description="Carbohydrate-binding/sugar hydrolysis" evidence="5">
    <location>
        <begin position="46"/>
        <end position="194"/>
    </location>
</feature>
<dbReference type="InterPro" id="IPR007742">
    <property type="entry name" value="NosD_dom"/>
</dbReference>
<dbReference type="InterPro" id="IPR051550">
    <property type="entry name" value="SCF-Subunits/Alg-Epimerases"/>
</dbReference>
<dbReference type="InterPro" id="IPR026464">
    <property type="entry name" value="NosD_copper_fam"/>
</dbReference>
<dbReference type="InterPro" id="IPR006626">
    <property type="entry name" value="PbH1"/>
</dbReference>
<feature type="transmembrane region" description="Helical" evidence="4">
    <location>
        <begin position="436"/>
        <end position="458"/>
    </location>
</feature>
<dbReference type="AlphaFoldDB" id="A0A1I2N5N2"/>
<keyword evidence="7" id="KW-1185">Reference proteome</keyword>
<keyword evidence="4" id="KW-1133">Transmembrane helix</keyword>
<dbReference type="InterPro" id="IPR011050">
    <property type="entry name" value="Pectin_lyase_fold/virulence"/>
</dbReference>
<comment type="pathway">
    <text evidence="1">Protein modification; protein ubiquitination.</text>
</comment>
<dbReference type="PANTHER" id="PTHR22990:SF15">
    <property type="entry name" value="F-BOX ONLY PROTEIN 10"/>
    <property type="match status" value="1"/>
</dbReference>
<reference evidence="6 7" key="1">
    <citation type="submission" date="2016-10" db="EMBL/GenBank/DDBJ databases">
        <authorList>
            <person name="de Groot N.N."/>
        </authorList>
    </citation>
    <scope>NUCLEOTIDE SEQUENCE [LARGE SCALE GENOMIC DNA]</scope>
    <source>
        <strain evidence="6 7">DSM 44945</strain>
    </source>
</reference>
<evidence type="ECO:0000256" key="4">
    <source>
        <dbReference type="SAM" id="Phobius"/>
    </source>
</evidence>
<dbReference type="InterPro" id="IPR022441">
    <property type="entry name" value="Para_beta_helix_rpt-2"/>
</dbReference>
<dbReference type="SUPFAM" id="SSF51126">
    <property type="entry name" value="Pectin lyase-like"/>
    <property type="match status" value="1"/>
</dbReference>
<dbReference type="Proteomes" id="UP000198661">
    <property type="component" value="Unassembled WGS sequence"/>
</dbReference>
<protein>
    <submittedName>
        <fullName evidence="6">Nitrous oxidase accessory protein</fullName>
    </submittedName>
</protein>
<evidence type="ECO:0000256" key="1">
    <source>
        <dbReference type="ARBA" id="ARBA00004906"/>
    </source>
</evidence>
<dbReference type="STRING" id="201973.SAMN04488025_11149"/>
<gene>
    <name evidence="6" type="ORF">SAMN04488025_11149</name>
</gene>
<dbReference type="EMBL" id="FOOK01000011">
    <property type="protein sequence ID" value="SFF98748.1"/>
    <property type="molecule type" value="Genomic_DNA"/>
</dbReference>
<dbReference type="Gene3D" id="2.160.20.10">
    <property type="entry name" value="Single-stranded right-handed beta-helix, Pectin lyase-like"/>
    <property type="match status" value="2"/>
</dbReference>
<name>A0A1I2N5N2_9BACL</name>